<reference evidence="1" key="1">
    <citation type="submission" date="2018-10" db="EMBL/GenBank/DDBJ databases">
        <title>Effector identification in a new, highly contiguous assembly of the strawberry crown rot pathogen Phytophthora cactorum.</title>
        <authorList>
            <person name="Armitage A.D."/>
            <person name="Nellist C.F."/>
            <person name="Bates H."/>
            <person name="Vickerstaff R.J."/>
            <person name="Harrison R.J."/>
        </authorList>
    </citation>
    <scope>NUCLEOTIDE SEQUENCE</scope>
    <source>
        <strain evidence="1">4040</strain>
    </source>
</reference>
<accession>A0A8T1JWQ6</accession>
<proteinExistence type="predicted"/>
<dbReference type="PANTHER" id="PTHR34415:SF1">
    <property type="entry name" value="INTEGRASE CATALYTIC DOMAIN-CONTAINING PROTEIN"/>
    <property type="match status" value="1"/>
</dbReference>
<dbReference type="AlphaFoldDB" id="A0A8T1JWQ6"/>
<organism evidence="1 2">
    <name type="scientific">Phytophthora cactorum</name>
    <dbReference type="NCBI Taxonomy" id="29920"/>
    <lineage>
        <taxon>Eukaryota</taxon>
        <taxon>Sar</taxon>
        <taxon>Stramenopiles</taxon>
        <taxon>Oomycota</taxon>
        <taxon>Peronosporomycetes</taxon>
        <taxon>Peronosporales</taxon>
        <taxon>Peronosporaceae</taxon>
        <taxon>Phytophthora</taxon>
    </lineage>
</organism>
<sequence length="133" mass="15053">MARVDCWTVDDVVKNVAAAANSSVVKRVTVEDNIFRDFKTVLRELYKPLRAVQKYHIFSANKESSGVIMCRTSPDDAGILKDLRRNFDKPNTEKIDQMHRKGHPFVPSEFQNDPLYAAPTADEAAQSKNTKRA</sequence>
<gene>
    <name evidence="1" type="ORF">PC117_g20679</name>
</gene>
<evidence type="ECO:0000313" key="2">
    <source>
        <dbReference type="Proteomes" id="UP000736787"/>
    </source>
</evidence>
<dbReference type="Proteomes" id="UP000736787">
    <property type="component" value="Unassembled WGS sequence"/>
</dbReference>
<evidence type="ECO:0000313" key="1">
    <source>
        <dbReference type="EMBL" id="KAG2905756.1"/>
    </source>
</evidence>
<comment type="caution">
    <text evidence="1">The sequence shown here is derived from an EMBL/GenBank/DDBJ whole genome shotgun (WGS) entry which is preliminary data.</text>
</comment>
<dbReference type="VEuPathDB" id="FungiDB:PC110_g13113"/>
<dbReference type="EMBL" id="RCMK01000981">
    <property type="protein sequence ID" value="KAG2905756.1"/>
    <property type="molecule type" value="Genomic_DNA"/>
</dbReference>
<name>A0A8T1JWQ6_9STRA</name>
<protein>
    <submittedName>
        <fullName evidence="1">Uncharacterized protein</fullName>
    </submittedName>
</protein>
<dbReference type="PANTHER" id="PTHR34415">
    <property type="entry name" value="INTEGRASE CATALYTIC DOMAIN-CONTAINING PROTEIN"/>
    <property type="match status" value="1"/>
</dbReference>